<organism evidence="2 3">
    <name type="scientific">Desmophyllum pertusum</name>
    <dbReference type="NCBI Taxonomy" id="174260"/>
    <lineage>
        <taxon>Eukaryota</taxon>
        <taxon>Metazoa</taxon>
        <taxon>Cnidaria</taxon>
        <taxon>Anthozoa</taxon>
        <taxon>Hexacorallia</taxon>
        <taxon>Scleractinia</taxon>
        <taxon>Caryophylliina</taxon>
        <taxon>Caryophylliidae</taxon>
        <taxon>Desmophyllum</taxon>
    </lineage>
</organism>
<evidence type="ECO:0000313" key="3">
    <source>
        <dbReference type="Proteomes" id="UP001163046"/>
    </source>
</evidence>
<comment type="caution">
    <text evidence="2">The sequence shown here is derived from an EMBL/GenBank/DDBJ whole genome shotgun (WGS) entry which is preliminary data.</text>
</comment>
<feature type="region of interest" description="Disordered" evidence="1">
    <location>
        <begin position="37"/>
        <end position="60"/>
    </location>
</feature>
<keyword evidence="3" id="KW-1185">Reference proteome</keyword>
<protein>
    <submittedName>
        <fullName evidence="2">Uncharacterized protein</fullName>
    </submittedName>
</protein>
<name>A0A9W9ZJ11_9CNID</name>
<gene>
    <name evidence="2" type="ORF">OS493_033692</name>
</gene>
<dbReference type="Proteomes" id="UP001163046">
    <property type="component" value="Unassembled WGS sequence"/>
</dbReference>
<sequence>MLDVKMDELATRFENMLTSKLKDLEEKFEVKLKTTDMGDSESKFTPGFEPSRRTKPDKEENFGEDGVLVAYQRAIKYINEKPKRSYCTIGPGDWLRYYRTETKAQLKVTPIKKNIILCYHEDLDIKFPKGVEPDKITATISD</sequence>
<evidence type="ECO:0000256" key="1">
    <source>
        <dbReference type="SAM" id="MobiDB-lite"/>
    </source>
</evidence>
<accession>A0A9W9ZJ11</accession>
<feature type="compositionally biased region" description="Basic and acidic residues" evidence="1">
    <location>
        <begin position="50"/>
        <end position="60"/>
    </location>
</feature>
<evidence type="ECO:0000313" key="2">
    <source>
        <dbReference type="EMBL" id="KAJ7382636.1"/>
    </source>
</evidence>
<proteinExistence type="predicted"/>
<dbReference type="EMBL" id="MU825918">
    <property type="protein sequence ID" value="KAJ7382636.1"/>
    <property type="molecule type" value="Genomic_DNA"/>
</dbReference>
<dbReference type="AlphaFoldDB" id="A0A9W9ZJ11"/>
<reference evidence="2" key="1">
    <citation type="submission" date="2023-01" db="EMBL/GenBank/DDBJ databases">
        <title>Genome assembly of the deep-sea coral Lophelia pertusa.</title>
        <authorList>
            <person name="Herrera S."/>
            <person name="Cordes E."/>
        </authorList>
    </citation>
    <scope>NUCLEOTIDE SEQUENCE</scope>
    <source>
        <strain evidence="2">USNM1676648</strain>
        <tissue evidence="2">Polyp</tissue>
    </source>
</reference>